<dbReference type="CDD" id="cd00130">
    <property type="entry name" value="PAS"/>
    <property type="match status" value="2"/>
</dbReference>
<dbReference type="Pfam" id="PF08447">
    <property type="entry name" value="PAS_3"/>
    <property type="match status" value="3"/>
</dbReference>
<dbReference type="EC" id="2.7.13.3" evidence="3"/>
<evidence type="ECO:0000256" key="12">
    <source>
        <dbReference type="PROSITE-ProRule" id="PRU00110"/>
    </source>
</evidence>
<dbReference type="Pfam" id="PF01627">
    <property type="entry name" value="Hpt"/>
    <property type="match status" value="1"/>
</dbReference>
<dbReference type="SUPFAM" id="SSF55785">
    <property type="entry name" value="PYP-like sensor domain (PAS domain)"/>
    <property type="match status" value="3"/>
</dbReference>
<feature type="domain" description="PAC" evidence="16">
    <location>
        <begin position="354"/>
        <end position="407"/>
    </location>
</feature>
<dbReference type="Pfam" id="PF00512">
    <property type="entry name" value="HisKA"/>
    <property type="match status" value="1"/>
</dbReference>
<dbReference type="Proteomes" id="UP001477278">
    <property type="component" value="Unassembled WGS sequence"/>
</dbReference>
<evidence type="ECO:0000259" key="17">
    <source>
        <dbReference type="PROSITE" id="PS50894"/>
    </source>
</evidence>
<evidence type="ECO:0000256" key="4">
    <source>
        <dbReference type="ARBA" id="ARBA00022475"/>
    </source>
</evidence>
<dbReference type="InterPro" id="IPR035965">
    <property type="entry name" value="PAS-like_dom_sf"/>
</dbReference>
<dbReference type="SUPFAM" id="SSF52172">
    <property type="entry name" value="CheY-like"/>
    <property type="match status" value="2"/>
</dbReference>
<keyword evidence="6" id="KW-0812">Transmembrane</keyword>
<dbReference type="SUPFAM" id="SSF47226">
    <property type="entry name" value="Histidine-containing phosphotransfer domain, HPT domain"/>
    <property type="match status" value="1"/>
</dbReference>
<dbReference type="SMART" id="SM00388">
    <property type="entry name" value="HisKA"/>
    <property type="match status" value="1"/>
</dbReference>
<dbReference type="Gene3D" id="2.10.70.100">
    <property type="match status" value="1"/>
</dbReference>
<reference evidence="18 19" key="1">
    <citation type="submission" date="2024-05" db="EMBL/GenBank/DDBJ databases">
        <title>Genome sequencing of Marine Estuary Bacteria, Shewanella vesiculosa and S. baltica, and Pseudomonas syringae.</title>
        <authorList>
            <person name="Gurung A."/>
            <person name="Maclea K.S."/>
        </authorList>
    </citation>
    <scope>NUCLEOTIDE SEQUENCE [LARGE SCALE GENOMIC DNA]</scope>
    <source>
        <strain evidence="18 19">1A</strain>
    </source>
</reference>
<dbReference type="PROSITE" id="PS50110">
    <property type="entry name" value="RESPONSE_REGULATORY"/>
    <property type="match status" value="2"/>
</dbReference>
<keyword evidence="9" id="KW-1133">Transmembrane helix</keyword>
<comment type="catalytic activity">
    <reaction evidence="1">
        <text>ATP + protein L-histidine = ADP + protein N-phospho-L-histidine.</text>
        <dbReference type="EC" id="2.7.13.3"/>
    </reaction>
</comment>
<evidence type="ECO:0000256" key="8">
    <source>
        <dbReference type="ARBA" id="ARBA00022840"/>
    </source>
</evidence>
<dbReference type="NCBIfam" id="TIGR00229">
    <property type="entry name" value="sensory_box"/>
    <property type="match status" value="2"/>
</dbReference>
<keyword evidence="4" id="KW-1003">Cell membrane</keyword>
<evidence type="ECO:0000259" key="16">
    <source>
        <dbReference type="PROSITE" id="PS50113"/>
    </source>
</evidence>
<keyword evidence="10" id="KW-0902">Two-component regulatory system</keyword>
<keyword evidence="11" id="KW-0472">Membrane</keyword>
<evidence type="ECO:0000256" key="1">
    <source>
        <dbReference type="ARBA" id="ARBA00000085"/>
    </source>
</evidence>
<dbReference type="SMART" id="SM00086">
    <property type="entry name" value="PAC"/>
    <property type="match status" value="3"/>
</dbReference>
<evidence type="ECO:0000256" key="11">
    <source>
        <dbReference type="ARBA" id="ARBA00023136"/>
    </source>
</evidence>
<dbReference type="InterPro" id="IPR000700">
    <property type="entry name" value="PAS-assoc_C"/>
</dbReference>
<proteinExistence type="predicted"/>
<feature type="modified residue" description="Phosphohistidine" evidence="12">
    <location>
        <position position="1008"/>
    </location>
</feature>
<dbReference type="InterPro" id="IPR005467">
    <property type="entry name" value="His_kinase_dom"/>
</dbReference>
<evidence type="ECO:0000256" key="3">
    <source>
        <dbReference type="ARBA" id="ARBA00012438"/>
    </source>
</evidence>
<feature type="domain" description="Response regulatory" evidence="15">
    <location>
        <begin position="813"/>
        <end position="931"/>
    </location>
</feature>
<feature type="domain" description="Response regulatory" evidence="15">
    <location>
        <begin position="665"/>
        <end position="789"/>
    </location>
</feature>
<dbReference type="SUPFAM" id="SSF55874">
    <property type="entry name" value="ATPase domain of HSP90 chaperone/DNA topoisomerase II/histidine kinase"/>
    <property type="match status" value="1"/>
</dbReference>
<evidence type="ECO:0000256" key="5">
    <source>
        <dbReference type="ARBA" id="ARBA00022553"/>
    </source>
</evidence>
<feature type="modified residue" description="4-aspartylphosphate" evidence="13">
    <location>
        <position position="719"/>
    </location>
</feature>
<dbReference type="SUPFAM" id="SSF47384">
    <property type="entry name" value="Homodimeric domain of signal transducing histidine kinase"/>
    <property type="match status" value="1"/>
</dbReference>
<dbReference type="InterPro" id="IPR003661">
    <property type="entry name" value="HisK_dim/P_dom"/>
</dbReference>
<dbReference type="CDD" id="cd16922">
    <property type="entry name" value="HATPase_EvgS-ArcB-TorS-like"/>
    <property type="match status" value="1"/>
</dbReference>
<dbReference type="PROSITE" id="PS50109">
    <property type="entry name" value="HIS_KIN"/>
    <property type="match status" value="1"/>
</dbReference>
<dbReference type="PROSITE" id="PS50894">
    <property type="entry name" value="HPT"/>
    <property type="match status" value="1"/>
</dbReference>
<sequence>MKNTNYLKEELYELIKTDESIFDFIQESSLDGLWYWDLERSEEEWMNPKFWSVLGYDYREMPHKASAWKDIIYSEDLKLATENFIKHCENPDHPYDQTVRYTHKKGSTVWIRCRGLAIRDKHGKPIRMLGAHQDITEIKNNELLLQMRTDQLRNAQQVSKVGSWELNLKTNEVVWTEELYKMYGFDPTLPPPLYTEQMKLFTPESWEILTSSVAISKEQGIPYELELITIRIDGGNGWMWVRGEAVFDENNNIIALRGVAQDITEKKTLELEKELMIKRLNYALDASGDGIWDWTPADGKTVFSKAWIEMLGYEVGELAFLASEWSDRLHPNDAEWVFAAINKVTQTPENGDSFSHEYRFRNKAGDYLWILNKAKVVERNEQGEASRVVGAHTNITKEKETRRQIEAAKEQAEAASTAKSMFLANMSHEIRTPMNAVLGMLQLIKTTELSRQQDDYTSKAQIAAKSLLNLINDILDYSKIEAGKLELECHPFQLDDLMRELAVVLSPNLGKKNVELLFDIDTTLPDALRGDRLRLQQILVNLAGNAIKFTETGEVVVRLQQLHIQNNNCLLRVSVTDSGIGISHEQQQRIFDGFTQAEASTARKYGGSGLGLVISKQMIHLMGGELQLKSEVGNGSCFWFDVSLPIEVNPVQEDATHYSIGSDVNVLIVDDNETALEVLAHSVEQFGATVFKARSGEEALTQFTQCMEKKQTIHAVLMDYRMPGMNGLNATREIKKQGGIEQVPVIVMVTAFGREEIIHAQQAEDKVFESYLTKPVTAKQLYSLLKRAIAGDEMALSTRILPTQSKLRLQGIHLLLVEDNEFNRLVATELLQNEGATVDVAIGGQEGVEAVLSGVTHYDLVLMDVQMPGIDGLEATKRIRAKSGFAQLPIIAMTANVYLSDQEACLQAGMNAHLGKPLDLEKIIECILHFAKRTSASVPEQPNVIATIKDDTGADHKTLESILKRFGGNATFFRRLITSFETNFEQQLHSLQDVVNKKDWDALLALLHTLKGTSGTAGLSSLYHMVCKLETEFKLAHARTDARCETLSVGLVSNLRQLAMSELSDIHRLLAMLPEESAATPLVVSTEELNLKLTQLKRYLKAGNLKAIDMARDLKDILQGNGSVQEELKMMSDAAEALDFEAAIVQLTSLTEKL</sequence>
<feature type="domain" description="PAC" evidence="16">
    <location>
        <begin position="95"/>
        <end position="147"/>
    </location>
</feature>
<dbReference type="Pfam" id="PF00072">
    <property type="entry name" value="Response_reg"/>
    <property type="match status" value="2"/>
</dbReference>
<evidence type="ECO:0000256" key="13">
    <source>
        <dbReference type="PROSITE-ProRule" id="PRU00169"/>
    </source>
</evidence>
<dbReference type="InterPro" id="IPR036641">
    <property type="entry name" value="HPT_dom_sf"/>
</dbReference>
<keyword evidence="5 13" id="KW-0597">Phosphoprotein</keyword>
<dbReference type="InterPro" id="IPR003594">
    <property type="entry name" value="HATPase_dom"/>
</dbReference>
<dbReference type="InterPro" id="IPR036097">
    <property type="entry name" value="HisK_dim/P_sf"/>
</dbReference>
<dbReference type="InterPro" id="IPR036890">
    <property type="entry name" value="HATPase_C_sf"/>
</dbReference>
<dbReference type="EMBL" id="JBDPZN010000018">
    <property type="protein sequence ID" value="MEO3684611.1"/>
    <property type="molecule type" value="Genomic_DNA"/>
</dbReference>
<gene>
    <name evidence="18" type="ORF">ABHN84_20310</name>
</gene>
<dbReference type="PRINTS" id="PR00344">
    <property type="entry name" value="BCTRLSENSOR"/>
</dbReference>
<evidence type="ECO:0000313" key="18">
    <source>
        <dbReference type="EMBL" id="MEO3684611.1"/>
    </source>
</evidence>
<dbReference type="Gene3D" id="1.20.120.160">
    <property type="entry name" value="HPT domain"/>
    <property type="match status" value="1"/>
</dbReference>
<feature type="domain" description="Histidine kinase" evidence="14">
    <location>
        <begin position="425"/>
        <end position="646"/>
    </location>
</feature>
<dbReference type="InterPro" id="IPR001789">
    <property type="entry name" value="Sig_transdc_resp-reg_receiver"/>
</dbReference>
<feature type="domain" description="PAC" evidence="16">
    <location>
        <begin position="223"/>
        <end position="275"/>
    </location>
</feature>
<evidence type="ECO:0000256" key="2">
    <source>
        <dbReference type="ARBA" id="ARBA00004651"/>
    </source>
</evidence>
<keyword evidence="7" id="KW-0547">Nucleotide-binding</keyword>
<evidence type="ECO:0000256" key="7">
    <source>
        <dbReference type="ARBA" id="ARBA00022741"/>
    </source>
</evidence>
<accession>A0ABV0FYP0</accession>
<evidence type="ECO:0000256" key="10">
    <source>
        <dbReference type="ARBA" id="ARBA00023012"/>
    </source>
</evidence>
<dbReference type="Gene3D" id="3.30.450.20">
    <property type="entry name" value="PAS domain"/>
    <property type="match status" value="3"/>
</dbReference>
<dbReference type="RefSeq" id="WP_347691007.1">
    <property type="nucleotide sequence ID" value="NZ_JBDPZN010000018.1"/>
</dbReference>
<comment type="subcellular location">
    <subcellularLocation>
        <location evidence="2">Cell membrane</location>
        <topology evidence="2">Multi-pass membrane protein</topology>
    </subcellularLocation>
</comment>
<dbReference type="InterPro" id="IPR013655">
    <property type="entry name" value="PAS_fold_3"/>
</dbReference>
<keyword evidence="8" id="KW-0067">ATP-binding</keyword>
<dbReference type="CDD" id="cd17546">
    <property type="entry name" value="REC_hyHK_CKI1_RcsC-like"/>
    <property type="match status" value="2"/>
</dbReference>
<dbReference type="Gene3D" id="3.30.565.10">
    <property type="entry name" value="Histidine kinase-like ATPase, C-terminal domain"/>
    <property type="match status" value="1"/>
</dbReference>
<dbReference type="SMART" id="SM00387">
    <property type="entry name" value="HATPase_c"/>
    <property type="match status" value="1"/>
</dbReference>
<dbReference type="InterPro" id="IPR011006">
    <property type="entry name" value="CheY-like_superfamily"/>
</dbReference>
<comment type="caution">
    <text evidence="18">The sequence shown here is derived from an EMBL/GenBank/DDBJ whole genome shotgun (WGS) entry which is preliminary data.</text>
</comment>
<name>A0ABV0FYP0_9GAMM</name>
<dbReference type="Gene3D" id="1.10.287.130">
    <property type="match status" value="1"/>
</dbReference>
<feature type="modified residue" description="4-aspartylphosphate" evidence="13">
    <location>
        <position position="864"/>
    </location>
</feature>
<evidence type="ECO:0000256" key="9">
    <source>
        <dbReference type="ARBA" id="ARBA00022989"/>
    </source>
</evidence>
<dbReference type="Pfam" id="PF02518">
    <property type="entry name" value="HATPase_c"/>
    <property type="match status" value="1"/>
</dbReference>
<dbReference type="PANTHER" id="PTHR45339">
    <property type="entry name" value="HYBRID SIGNAL TRANSDUCTION HISTIDINE KINASE J"/>
    <property type="match status" value="1"/>
</dbReference>
<feature type="domain" description="HPt" evidence="17">
    <location>
        <begin position="969"/>
        <end position="1073"/>
    </location>
</feature>
<dbReference type="SMART" id="SM00448">
    <property type="entry name" value="REC"/>
    <property type="match status" value="2"/>
</dbReference>
<keyword evidence="19" id="KW-1185">Reference proteome</keyword>
<dbReference type="InterPro" id="IPR008207">
    <property type="entry name" value="Sig_transdc_His_kin_Hpt_dom"/>
</dbReference>
<dbReference type="InterPro" id="IPR004358">
    <property type="entry name" value="Sig_transdc_His_kin-like_C"/>
</dbReference>
<dbReference type="InterPro" id="IPR001610">
    <property type="entry name" value="PAC"/>
</dbReference>
<evidence type="ECO:0000259" key="15">
    <source>
        <dbReference type="PROSITE" id="PS50110"/>
    </source>
</evidence>
<dbReference type="CDD" id="cd00082">
    <property type="entry name" value="HisKA"/>
    <property type="match status" value="1"/>
</dbReference>
<evidence type="ECO:0000313" key="19">
    <source>
        <dbReference type="Proteomes" id="UP001477278"/>
    </source>
</evidence>
<dbReference type="PROSITE" id="PS50113">
    <property type="entry name" value="PAC"/>
    <property type="match status" value="3"/>
</dbReference>
<dbReference type="SMART" id="SM00091">
    <property type="entry name" value="PAS"/>
    <property type="match status" value="2"/>
</dbReference>
<evidence type="ECO:0000259" key="14">
    <source>
        <dbReference type="PROSITE" id="PS50109"/>
    </source>
</evidence>
<protein>
    <recommendedName>
        <fullName evidence="3">histidine kinase</fullName>
        <ecNumber evidence="3">2.7.13.3</ecNumber>
    </recommendedName>
</protein>
<dbReference type="InterPro" id="IPR000014">
    <property type="entry name" value="PAS"/>
</dbReference>
<evidence type="ECO:0000256" key="6">
    <source>
        <dbReference type="ARBA" id="ARBA00022692"/>
    </source>
</evidence>
<organism evidence="18 19">
    <name type="scientific">Shewanella vesiculosa</name>
    <dbReference type="NCBI Taxonomy" id="518738"/>
    <lineage>
        <taxon>Bacteria</taxon>
        <taxon>Pseudomonadati</taxon>
        <taxon>Pseudomonadota</taxon>
        <taxon>Gammaproteobacteria</taxon>
        <taxon>Alteromonadales</taxon>
        <taxon>Shewanellaceae</taxon>
        <taxon>Shewanella</taxon>
    </lineage>
</organism>
<dbReference type="Gene3D" id="3.40.50.2300">
    <property type="match status" value="2"/>
</dbReference>
<dbReference type="PANTHER" id="PTHR45339:SF1">
    <property type="entry name" value="HYBRID SIGNAL TRANSDUCTION HISTIDINE KINASE J"/>
    <property type="match status" value="1"/>
</dbReference>